<name>A0ABQ5RUZ6_9CHLO</name>
<sequence>AALGGSCAGARGANGPGRCVGAVSFINNSGCGGGASSGAPLRRPMSAGPRRQPVSGAEGLVGPTSLNAESASPLNRVPLEASYNGVGRNDGKLSITRPASASASRGCCIPGQSPSIAPAGNLRNRPASANSVGGARRASAGSAAAVAVFTQCGGGQNVSEPRHRGPAAAVERMGLGPLEEDVGYEVAASDMLLAAGVGDAGGGSGALGRGPCEGGEGAAPMPLQHVPPTQHMLLSGSLQDLCERLARPGDRHLHLSLGSVSFSGDLDPDTGNMIQIQNRTVILHNCTLAFKPGQKLYVGPGGHVILADVIVVALAGAAAIAEGNGNGSGGGKMAPTPHGVGRPPPPAHHHGNGRYTPRSRGSVGGRGAAISDTGLPLLHAADGGRLLLRGCCIKTVSAAAVCSGGSGSGDGSATPVSPTGLVTSAPDSALRQRRTSVSTTGAATVFIGGGSSGGSCVSATPQVLSILADGGAAVEAIGCRLGSCAATGRGTWLALRRCRVKPSSADLAAAAAAAAAGAAAPLTPPPLLRAVDGCAVEVSQSDLCDGAMQGIAAAGATTRVTLSRSAVSGCRSHGALVCHAASLMAAACRISGNGATGLTVRGRGTSAELRDCEFSGNAASNLCIGGGAAVNLVSCAALGSREGCGVALEGAGARLLAAACAFDGNTSSGVRVRQDAAVELRDCSGSGNIGSGLEVEGTVDSEDNAELLAEATLACTAPPPPPLPEVFCLVSGGQLAKNGAHGCVVRRGGGLRVTGGCELSQNGADGACADGVGCELLLDGCAALGNGESGLFVCSGAAVWADSCRLGGNMHGDVAVGGRGSRGRLVACAFDFNPMTALRVHLGAKVALRRCTMEPRPSAGPPTSRASHRLRQLRSASSQRQGGGGGSGSSGCGGSGGNATARAWTVDLVRSQSVQLRGRGSVLSVDGRAFFPLEEEAEAEAEEEEEEEEVEEVHAAVAAEAERTVPQPQRDLIGWRGGMEKKVAMAVPMPAAAGANEAGLCEGRAREGAVPGGREVVSGGEWEAEHPAGGVGRGIEGTKDEGASDGADGKEAVKQADLGGEESFSAAAAAAT</sequence>
<dbReference type="InterPro" id="IPR012334">
    <property type="entry name" value="Pectin_lyas_fold"/>
</dbReference>
<evidence type="ECO:0000313" key="5">
    <source>
        <dbReference type="Proteomes" id="UP001165090"/>
    </source>
</evidence>
<evidence type="ECO:0000256" key="1">
    <source>
        <dbReference type="ARBA" id="ARBA00022737"/>
    </source>
</evidence>
<keyword evidence="5" id="KW-1185">Reference proteome</keyword>
<evidence type="ECO:0000259" key="3">
    <source>
        <dbReference type="Pfam" id="PF13229"/>
    </source>
</evidence>
<dbReference type="SUPFAM" id="SSF51126">
    <property type="entry name" value="Pectin lyase-like"/>
    <property type="match status" value="1"/>
</dbReference>
<feature type="compositionally biased region" description="Polar residues" evidence="2">
    <location>
        <begin position="414"/>
        <end position="426"/>
    </location>
</feature>
<feature type="compositionally biased region" description="Basic and acidic residues" evidence="2">
    <location>
        <begin position="1036"/>
        <end position="1054"/>
    </location>
</feature>
<feature type="region of interest" description="Disordered" evidence="2">
    <location>
        <begin position="34"/>
        <end position="73"/>
    </location>
</feature>
<dbReference type="Gene3D" id="2.160.20.10">
    <property type="entry name" value="Single-stranded right-handed beta-helix, Pectin lyase-like"/>
    <property type="match status" value="1"/>
</dbReference>
<accession>A0ABQ5RUZ6</accession>
<dbReference type="InterPro" id="IPR051550">
    <property type="entry name" value="SCF-Subunits/Alg-Epimerases"/>
</dbReference>
<dbReference type="EMBL" id="BSDZ01000010">
    <property type="protein sequence ID" value="GLI61440.1"/>
    <property type="molecule type" value="Genomic_DNA"/>
</dbReference>
<protein>
    <recommendedName>
        <fullName evidence="3">Right handed beta helix domain-containing protein</fullName>
    </recommendedName>
</protein>
<feature type="non-terminal residue" evidence="4">
    <location>
        <position position="1"/>
    </location>
</feature>
<dbReference type="Proteomes" id="UP001165090">
    <property type="component" value="Unassembled WGS sequence"/>
</dbReference>
<feature type="region of interest" description="Disordered" evidence="2">
    <location>
        <begin position="324"/>
        <end position="367"/>
    </location>
</feature>
<feature type="region of interest" description="Disordered" evidence="2">
    <location>
        <begin position="405"/>
        <end position="435"/>
    </location>
</feature>
<reference evidence="4 5" key="1">
    <citation type="journal article" date="2023" name="IScience">
        <title>Expanded male sex-determining region conserved during the evolution of homothallism in the green alga Volvox.</title>
        <authorList>
            <person name="Yamamoto K."/>
            <person name="Matsuzaki R."/>
            <person name="Mahakham W."/>
            <person name="Heman W."/>
            <person name="Sekimoto H."/>
            <person name="Kawachi M."/>
            <person name="Minakuchi Y."/>
            <person name="Toyoda A."/>
            <person name="Nozaki H."/>
        </authorList>
    </citation>
    <scope>NUCLEOTIDE SEQUENCE [LARGE SCALE GENOMIC DNA]</scope>
    <source>
        <strain evidence="4 5">NIES-4468</strain>
    </source>
</reference>
<dbReference type="InterPro" id="IPR011050">
    <property type="entry name" value="Pectin_lyase_fold/virulence"/>
</dbReference>
<dbReference type="PANTHER" id="PTHR22990:SF15">
    <property type="entry name" value="F-BOX ONLY PROTEIN 10"/>
    <property type="match status" value="1"/>
</dbReference>
<feature type="region of interest" description="Disordered" evidence="2">
    <location>
        <begin position="853"/>
        <end position="897"/>
    </location>
</feature>
<feature type="region of interest" description="Disordered" evidence="2">
    <location>
        <begin position="1011"/>
        <end position="1072"/>
    </location>
</feature>
<feature type="compositionally biased region" description="Gly residues" evidence="2">
    <location>
        <begin position="881"/>
        <end position="897"/>
    </location>
</feature>
<gene>
    <name evidence="4" type="ORF">VaNZ11_003804</name>
</gene>
<evidence type="ECO:0000313" key="4">
    <source>
        <dbReference type="EMBL" id="GLI61440.1"/>
    </source>
</evidence>
<organism evidence="4 5">
    <name type="scientific">Volvox africanus</name>
    <dbReference type="NCBI Taxonomy" id="51714"/>
    <lineage>
        <taxon>Eukaryota</taxon>
        <taxon>Viridiplantae</taxon>
        <taxon>Chlorophyta</taxon>
        <taxon>core chlorophytes</taxon>
        <taxon>Chlorophyceae</taxon>
        <taxon>CS clade</taxon>
        <taxon>Chlamydomonadales</taxon>
        <taxon>Volvocaceae</taxon>
        <taxon>Volvox</taxon>
    </lineage>
</organism>
<feature type="compositionally biased region" description="Polar residues" evidence="2">
    <location>
        <begin position="64"/>
        <end position="73"/>
    </location>
</feature>
<feature type="domain" description="Right handed beta helix" evidence="3">
    <location>
        <begin position="550"/>
        <end position="699"/>
    </location>
</feature>
<dbReference type="PANTHER" id="PTHR22990">
    <property type="entry name" value="F-BOX ONLY PROTEIN"/>
    <property type="match status" value="1"/>
</dbReference>
<proteinExistence type="predicted"/>
<evidence type="ECO:0000256" key="2">
    <source>
        <dbReference type="SAM" id="MobiDB-lite"/>
    </source>
</evidence>
<dbReference type="InterPro" id="IPR039448">
    <property type="entry name" value="Beta_helix"/>
</dbReference>
<comment type="caution">
    <text evidence="4">The sequence shown here is derived from an EMBL/GenBank/DDBJ whole genome shotgun (WGS) entry which is preliminary data.</text>
</comment>
<keyword evidence="1" id="KW-0677">Repeat</keyword>
<dbReference type="Pfam" id="PF13229">
    <property type="entry name" value="Beta_helix"/>
    <property type="match status" value="1"/>
</dbReference>